<reference evidence="9" key="1">
    <citation type="submission" date="2022-07" db="EMBL/GenBank/DDBJ databases">
        <authorList>
            <person name="Macas J."/>
            <person name="Novak P."/>
            <person name="Neumann P."/>
        </authorList>
    </citation>
    <scope>NUCLEOTIDE SEQUENCE</scope>
</reference>
<dbReference type="GO" id="GO:0003700">
    <property type="term" value="F:DNA-binding transcription factor activity"/>
    <property type="evidence" value="ECO:0007669"/>
    <property type="project" value="InterPro"/>
</dbReference>
<feature type="compositionally biased region" description="Pro residues" evidence="7">
    <location>
        <begin position="176"/>
        <end position="189"/>
    </location>
</feature>
<evidence type="ECO:0000256" key="4">
    <source>
        <dbReference type="ARBA" id="ARBA00023125"/>
    </source>
</evidence>
<evidence type="ECO:0000256" key="5">
    <source>
        <dbReference type="ARBA" id="ARBA00023163"/>
    </source>
</evidence>
<feature type="region of interest" description="Disordered" evidence="7">
    <location>
        <begin position="171"/>
        <end position="194"/>
    </location>
</feature>
<evidence type="ECO:0000256" key="2">
    <source>
        <dbReference type="ARBA" id="ARBA00022821"/>
    </source>
</evidence>
<dbReference type="GO" id="GO:0006952">
    <property type="term" value="P:defense response"/>
    <property type="evidence" value="ECO:0007669"/>
    <property type="project" value="UniProtKB-KW"/>
</dbReference>
<evidence type="ECO:0000256" key="7">
    <source>
        <dbReference type="SAM" id="MobiDB-lite"/>
    </source>
</evidence>
<comment type="subcellular location">
    <subcellularLocation>
        <location evidence="1">Nucleus</location>
    </subcellularLocation>
</comment>
<dbReference type="InterPro" id="IPR036955">
    <property type="entry name" value="AP2/ERF_dom_sf"/>
</dbReference>
<dbReference type="GO" id="GO:0005634">
    <property type="term" value="C:nucleus"/>
    <property type="evidence" value="ECO:0007669"/>
    <property type="project" value="UniProtKB-SubCell"/>
</dbReference>
<keyword evidence="5" id="KW-0804">Transcription</keyword>
<gene>
    <name evidence="9" type="ORF">CEPIT_LOCUS335</name>
</gene>
<dbReference type="Pfam" id="PF00847">
    <property type="entry name" value="AP2"/>
    <property type="match status" value="1"/>
</dbReference>
<accession>A0AAV0BVI3</accession>
<dbReference type="PRINTS" id="PR00367">
    <property type="entry name" value="ETHRSPELEMNT"/>
</dbReference>
<proteinExistence type="predicted"/>
<dbReference type="Gene3D" id="3.30.730.10">
    <property type="entry name" value="AP2/ERF domain"/>
    <property type="match status" value="1"/>
</dbReference>
<dbReference type="GO" id="GO:0009873">
    <property type="term" value="P:ethylene-activated signaling pathway"/>
    <property type="evidence" value="ECO:0007669"/>
    <property type="project" value="InterPro"/>
</dbReference>
<feature type="region of interest" description="Disordered" evidence="7">
    <location>
        <begin position="1"/>
        <end position="41"/>
    </location>
</feature>
<evidence type="ECO:0000313" key="10">
    <source>
        <dbReference type="Proteomes" id="UP001152523"/>
    </source>
</evidence>
<name>A0AAV0BVI3_9ASTE</name>
<dbReference type="CDD" id="cd00018">
    <property type="entry name" value="AP2"/>
    <property type="match status" value="1"/>
</dbReference>
<keyword evidence="2" id="KW-0611">Plant defense</keyword>
<dbReference type="Proteomes" id="UP001152523">
    <property type="component" value="Unassembled WGS sequence"/>
</dbReference>
<dbReference type="FunFam" id="3.30.730.10:FF:000001">
    <property type="entry name" value="Ethylene-responsive transcription factor 2"/>
    <property type="match status" value="1"/>
</dbReference>
<dbReference type="InterPro" id="IPR044808">
    <property type="entry name" value="ERF_plant"/>
</dbReference>
<comment type="caution">
    <text evidence="9">The sequence shown here is derived from an EMBL/GenBank/DDBJ whole genome shotgun (WGS) entry which is preliminary data.</text>
</comment>
<dbReference type="SMART" id="SM00380">
    <property type="entry name" value="AP2"/>
    <property type="match status" value="1"/>
</dbReference>
<keyword evidence="10" id="KW-1185">Reference proteome</keyword>
<evidence type="ECO:0000259" key="8">
    <source>
        <dbReference type="PROSITE" id="PS51032"/>
    </source>
</evidence>
<dbReference type="SUPFAM" id="SSF54171">
    <property type="entry name" value="DNA-binding domain"/>
    <property type="match status" value="1"/>
</dbReference>
<dbReference type="InterPro" id="IPR016177">
    <property type="entry name" value="DNA-bd_dom_sf"/>
</dbReference>
<feature type="domain" description="AP2/ERF" evidence="8">
    <location>
        <begin position="34"/>
        <end position="91"/>
    </location>
</feature>
<keyword evidence="6" id="KW-0539">Nucleus</keyword>
<evidence type="ECO:0000313" key="9">
    <source>
        <dbReference type="EMBL" id="CAH9052138.1"/>
    </source>
</evidence>
<organism evidence="9 10">
    <name type="scientific">Cuscuta epithymum</name>
    <dbReference type="NCBI Taxonomy" id="186058"/>
    <lineage>
        <taxon>Eukaryota</taxon>
        <taxon>Viridiplantae</taxon>
        <taxon>Streptophyta</taxon>
        <taxon>Embryophyta</taxon>
        <taxon>Tracheophyta</taxon>
        <taxon>Spermatophyta</taxon>
        <taxon>Magnoliopsida</taxon>
        <taxon>eudicotyledons</taxon>
        <taxon>Gunneridae</taxon>
        <taxon>Pentapetalae</taxon>
        <taxon>asterids</taxon>
        <taxon>lamiids</taxon>
        <taxon>Solanales</taxon>
        <taxon>Convolvulaceae</taxon>
        <taxon>Cuscuteae</taxon>
        <taxon>Cuscuta</taxon>
        <taxon>Cuscuta subgen. Cuscuta</taxon>
    </lineage>
</organism>
<dbReference type="PANTHER" id="PTHR31190">
    <property type="entry name" value="DNA-BINDING DOMAIN"/>
    <property type="match status" value="1"/>
</dbReference>
<evidence type="ECO:0000256" key="3">
    <source>
        <dbReference type="ARBA" id="ARBA00023015"/>
    </source>
</evidence>
<protein>
    <recommendedName>
        <fullName evidence="8">AP2/ERF domain-containing protein</fullName>
    </recommendedName>
</protein>
<sequence>MFSGYARTTAAAIPSPTPAAATTQAQVRGNARPHYRGVRQRPWGKWAAEIRDPKKAARVWLGTFDTAEDAALAYDQAALKFKGTKAKLNFPQRVQGKSKVCFIGPGSGGGGASSASTPQIPSGNQQLRMTMSSQQQDAAYPYLQQYAQLLSSSDAEFPYLTSALYNQATLMQPSGLSPPPTAAEPPHAPPQRQMQDQYYSQYFAQFESIQDSEYQSYGGMGFNYANNPNENID</sequence>
<dbReference type="PROSITE" id="PS51032">
    <property type="entry name" value="AP2_ERF"/>
    <property type="match status" value="1"/>
</dbReference>
<keyword evidence="3" id="KW-0805">Transcription regulation</keyword>
<evidence type="ECO:0000256" key="6">
    <source>
        <dbReference type="ARBA" id="ARBA00023242"/>
    </source>
</evidence>
<feature type="compositionally biased region" description="Low complexity" evidence="7">
    <location>
        <begin position="1"/>
        <end position="25"/>
    </location>
</feature>
<keyword evidence="4" id="KW-0238">DNA-binding</keyword>
<dbReference type="GO" id="GO:0003677">
    <property type="term" value="F:DNA binding"/>
    <property type="evidence" value="ECO:0007669"/>
    <property type="project" value="UniProtKB-KW"/>
</dbReference>
<dbReference type="AlphaFoldDB" id="A0AAV0BVI3"/>
<dbReference type="EMBL" id="CAMAPF010000004">
    <property type="protein sequence ID" value="CAH9052138.1"/>
    <property type="molecule type" value="Genomic_DNA"/>
</dbReference>
<evidence type="ECO:0000256" key="1">
    <source>
        <dbReference type="ARBA" id="ARBA00004123"/>
    </source>
</evidence>
<dbReference type="InterPro" id="IPR001471">
    <property type="entry name" value="AP2/ERF_dom"/>
</dbReference>
<dbReference type="PANTHER" id="PTHR31190:SF167">
    <property type="entry name" value="ETHYLENE-RESPONSIVE TRANSCRIPTION FACTOR ERF112"/>
    <property type="match status" value="1"/>
</dbReference>